<name>A0A7R9P399_TIMCA</name>
<dbReference type="EMBL" id="OE179191">
    <property type="protein sequence ID" value="CAD7567956.1"/>
    <property type="molecule type" value="Genomic_DNA"/>
</dbReference>
<accession>A0A7R9P399</accession>
<organism evidence="1">
    <name type="scientific">Timema californicum</name>
    <name type="common">California timema</name>
    <name type="synonym">Walking stick</name>
    <dbReference type="NCBI Taxonomy" id="61474"/>
    <lineage>
        <taxon>Eukaryota</taxon>
        <taxon>Metazoa</taxon>
        <taxon>Ecdysozoa</taxon>
        <taxon>Arthropoda</taxon>
        <taxon>Hexapoda</taxon>
        <taxon>Insecta</taxon>
        <taxon>Pterygota</taxon>
        <taxon>Neoptera</taxon>
        <taxon>Polyneoptera</taxon>
        <taxon>Phasmatodea</taxon>
        <taxon>Timematodea</taxon>
        <taxon>Timematoidea</taxon>
        <taxon>Timematidae</taxon>
        <taxon>Timema</taxon>
    </lineage>
</organism>
<reference evidence="1" key="1">
    <citation type="submission" date="2020-11" db="EMBL/GenBank/DDBJ databases">
        <authorList>
            <person name="Tran Van P."/>
        </authorList>
    </citation>
    <scope>NUCLEOTIDE SEQUENCE</scope>
</reference>
<protein>
    <submittedName>
        <fullName evidence="1">(California timema) hypothetical protein</fullName>
    </submittedName>
</protein>
<proteinExistence type="predicted"/>
<dbReference type="AlphaFoldDB" id="A0A7R9P399"/>
<evidence type="ECO:0000313" key="1">
    <source>
        <dbReference type="EMBL" id="CAD7567956.1"/>
    </source>
</evidence>
<sequence>MKYKEKEENEYFTLTRLEEEEEVRGTPLRQTTAVILAPPLAQGMIMDLPVTTVRLSSTSNNELTEGL</sequence>
<gene>
    <name evidence="1" type="ORF">TCMB3V08_LOCUS732</name>
</gene>